<dbReference type="PROSITE" id="PS50103">
    <property type="entry name" value="ZF_C3H1"/>
    <property type="match status" value="2"/>
</dbReference>
<dbReference type="InterPro" id="IPR045877">
    <property type="entry name" value="ZFP36-like"/>
</dbReference>
<dbReference type="Pfam" id="PF00642">
    <property type="entry name" value="zf-CCCH"/>
    <property type="match status" value="1"/>
</dbReference>
<dbReference type="OrthoDB" id="410307at2759"/>
<feature type="zinc finger region" description="C3H1-type" evidence="5">
    <location>
        <begin position="106"/>
        <end position="134"/>
    </location>
</feature>
<sequence>MLQRPNSSVGEKRDMRHGTTSGRRNGLTGGHYRTSQPGKNRQSHHHETTSHVASANHHGCRSFGNQRNYSTSPSSHSKHNQGQHVTIMGEPWYKHKTRPPITNEEKIKSEMCRNLLENGECPYGAGCRFAHHPSELKQIMRHPKHKTQLCRDYHGPTGQCTFGSRCSYIHEATTPKYIELMKTPTVNHKHSEPVDASLVLESKHLTGTSANILVGTNNHNLHVREDGMRHFWRRSLEDRGISDRDIEVMESLPLFLLIRLFRKATENSEALDRVHLLTDAHITSDQATWGTITRESGESLEDVSIIAPVLSEPLRFNDLRETTSPTVDYEANVKSCSLVVNTPKRPASENLKCLDRAYLSPVSPVNLTRGA</sequence>
<protein>
    <recommendedName>
        <fullName evidence="7">C3H1-type domain-containing protein</fullName>
    </recommendedName>
</protein>
<dbReference type="PANTHER" id="PTHR12547:SF18">
    <property type="entry name" value="PROTEIN TIS11"/>
    <property type="match status" value="1"/>
</dbReference>
<dbReference type="Proteomes" id="UP000192247">
    <property type="component" value="Unassembled WGS sequence"/>
</dbReference>
<evidence type="ECO:0000256" key="3">
    <source>
        <dbReference type="ARBA" id="ARBA00022771"/>
    </source>
</evidence>
<proteinExistence type="predicted"/>
<feature type="zinc finger region" description="C3H1-type" evidence="5">
    <location>
        <begin position="144"/>
        <end position="173"/>
    </location>
</feature>
<dbReference type="AlphaFoldDB" id="A0A1V9XI33"/>
<evidence type="ECO:0000313" key="8">
    <source>
        <dbReference type="EMBL" id="OQR73086.1"/>
    </source>
</evidence>
<feature type="domain" description="C3H1-type" evidence="7">
    <location>
        <begin position="144"/>
        <end position="173"/>
    </location>
</feature>
<keyword evidence="1 5" id="KW-0479">Metal-binding</keyword>
<accession>A0A1V9XI33</accession>
<feature type="compositionally biased region" description="Polar residues" evidence="6">
    <location>
        <begin position="63"/>
        <end position="75"/>
    </location>
</feature>
<keyword evidence="9" id="KW-1185">Reference proteome</keyword>
<evidence type="ECO:0000256" key="6">
    <source>
        <dbReference type="SAM" id="MobiDB-lite"/>
    </source>
</evidence>
<dbReference type="SUPFAM" id="SSF90229">
    <property type="entry name" value="CCCH zinc finger"/>
    <property type="match status" value="2"/>
</dbReference>
<comment type="caution">
    <text evidence="8">The sequence shown here is derived from an EMBL/GenBank/DDBJ whole genome shotgun (WGS) entry which is preliminary data.</text>
</comment>
<dbReference type="SMART" id="SM00356">
    <property type="entry name" value="ZnF_C3H1"/>
    <property type="match status" value="2"/>
</dbReference>
<evidence type="ECO:0000256" key="2">
    <source>
        <dbReference type="ARBA" id="ARBA00022737"/>
    </source>
</evidence>
<gene>
    <name evidence="8" type="ORF">BIW11_01197</name>
</gene>
<dbReference type="STRING" id="418985.A0A1V9XI33"/>
<evidence type="ECO:0000256" key="5">
    <source>
        <dbReference type="PROSITE-ProRule" id="PRU00723"/>
    </source>
</evidence>
<dbReference type="InParanoid" id="A0A1V9XI33"/>
<evidence type="ECO:0000256" key="1">
    <source>
        <dbReference type="ARBA" id="ARBA00022723"/>
    </source>
</evidence>
<dbReference type="GO" id="GO:0003729">
    <property type="term" value="F:mRNA binding"/>
    <property type="evidence" value="ECO:0007669"/>
    <property type="project" value="InterPro"/>
</dbReference>
<dbReference type="Gene3D" id="4.10.1000.10">
    <property type="entry name" value="Zinc finger, CCCH-type"/>
    <property type="match status" value="2"/>
</dbReference>
<evidence type="ECO:0000313" key="9">
    <source>
        <dbReference type="Proteomes" id="UP000192247"/>
    </source>
</evidence>
<keyword evidence="2" id="KW-0677">Repeat</keyword>
<keyword evidence="3 5" id="KW-0863">Zinc-finger</keyword>
<dbReference type="InterPro" id="IPR000571">
    <property type="entry name" value="Znf_CCCH"/>
</dbReference>
<feature type="domain" description="C3H1-type" evidence="7">
    <location>
        <begin position="106"/>
        <end position="134"/>
    </location>
</feature>
<feature type="region of interest" description="Disordered" evidence="6">
    <location>
        <begin position="1"/>
        <end position="83"/>
    </location>
</feature>
<dbReference type="GO" id="GO:0008270">
    <property type="term" value="F:zinc ion binding"/>
    <property type="evidence" value="ECO:0007669"/>
    <property type="project" value="UniProtKB-KW"/>
</dbReference>
<evidence type="ECO:0000259" key="7">
    <source>
        <dbReference type="PROSITE" id="PS50103"/>
    </source>
</evidence>
<name>A0A1V9XI33_9ACAR</name>
<dbReference type="PANTHER" id="PTHR12547">
    <property type="entry name" value="CCCH ZINC FINGER/TIS11-RELATED"/>
    <property type="match status" value="1"/>
</dbReference>
<reference evidence="8 9" key="1">
    <citation type="journal article" date="2017" name="Gigascience">
        <title>Draft genome of the honey bee ectoparasitic mite, Tropilaelaps mercedesae, is shaped by the parasitic life history.</title>
        <authorList>
            <person name="Dong X."/>
            <person name="Armstrong S.D."/>
            <person name="Xia D."/>
            <person name="Makepeace B.L."/>
            <person name="Darby A.C."/>
            <person name="Kadowaki T."/>
        </authorList>
    </citation>
    <scope>NUCLEOTIDE SEQUENCE [LARGE SCALE GENOMIC DNA]</scope>
    <source>
        <strain evidence="8">Wuxi-XJTLU</strain>
    </source>
</reference>
<evidence type="ECO:0000256" key="4">
    <source>
        <dbReference type="ARBA" id="ARBA00022833"/>
    </source>
</evidence>
<keyword evidence="4 5" id="KW-0862">Zinc</keyword>
<dbReference type="EMBL" id="MNPL01010508">
    <property type="protein sequence ID" value="OQR73086.1"/>
    <property type="molecule type" value="Genomic_DNA"/>
</dbReference>
<organism evidence="8 9">
    <name type="scientific">Tropilaelaps mercedesae</name>
    <dbReference type="NCBI Taxonomy" id="418985"/>
    <lineage>
        <taxon>Eukaryota</taxon>
        <taxon>Metazoa</taxon>
        <taxon>Ecdysozoa</taxon>
        <taxon>Arthropoda</taxon>
        <taxon>Chelicerata</taxon>
        <taxon>Arachnida</taxon>
        <taxon>Acari</taxon>
        <taxon>Parasitiformes</taxon>
        <taxon>Mesostigmata</taxon>
        <taxon>Gamasina</taxon>
        <taxon>Dermanyssoidea</taxon>
        <taxon>Laelapidae</taxon>
        <taxon>Tropilaelaps</taxon>
    </lineage>
</organism>
<dbReference type="InterPro" id="IPR036855">
    <property type="entry name" value="Znf_CCCH_sf"/>
</dbReference>